<sequence>MGESPFPLASRQPSRPTLYLILSSAFILRLLLFTRTQLPTSLHQRPELATPINGFKSLLEAHYLHNHPPTPIQPPSYTLSSSSSSYSHSHSQASVSAYHSGTIHHSPLLLPLLSHPLDVHLSSLRHASSQEWVTPILWSAFDLLSAYFLHSICTVTQNSKLIRQGVIWPWDRSRSNLIAFLYLFNPYTLASCLARSTSPIENLVFLTATFCAATARPLSMAISLSFSILLGLYPILFAPLFLLLCYRRAGENEWEMEATRLRHRSIEAKGNDGGRSRRRGFLSDRIRKRKRLALSVGLVTLPVSLVGGIILSRAIALNPANELSLPRAIAASIHEVDWRHGWEWAERVYGTIILASDHTPNLGMWWYFFMEIFEHFRSFFILTFNIHLASYSLPVLIKYRRDPLFGLTVLSGLVAVFKSYPTVADHSLFLGLLSLHGDIFQYMRYPLVSSLIYIYCTFLSPTLHHLWLSAGSGNANFYYAITLVWALGGGMLVLDAMWSWGRLQWELERPTPKSKVSNASSAADKNGGARLQVQDDGAQVAANGGQGAGGDSRHHDDEEEEEEEGKEGDRGYSSDESLRDAKRAERELFGEEQEEEDEETRTKRTRVETESANGGKGRRKEARTSVAEEGKASLVEEKTGKALGEEQSLDLSERIVVQI</sequence>
<evidence type="ECO:0000313" key="1">
    <source>
        <dbReference type="EMBL" id="PWN52104.1"/>
    </source>
</evidence>
<gene>
    <name evidence="1" type="ORF">IE53DRAFT_341186</name>
</gene>
<reference evidence="1 2" key="1">
    <citation type="journal article" date="2018" name="Mol. Biol. Evol.">
        <title>Broad Genomic Sampling Reveals a Smut Pathogenic Ancestry of the Fungal Clade Ustilaginomycotina.</title>
        <authorList>
            <person name="Kijpornyongpan T."/>
            <person name="Mondo S.J."/>
            <person name="Barry K."/>
            <person name="Sandor L."/>
            <person name="Lee J."/>
            <person name="Lipzen A."/>
            <person name="Pangilinan J."/>
            <person name="LaButti K."/>
            <person name="Hainaut M."/>
            <person name="Henrissat B."/>
            <person name="Grigoriev I.V."/>
            <person name="Spatafora J.W."/>
            <person name="Aime M.C."/>
        </authorList>
    </citation>
    <scope>NUCLEOTIDE SEQUENCE [LARGE SCALE GENOMIC DNA]</scope>
    <source>
        <strain evidence="1 2">SA 807</strain>
    </source>
</reference>
<keyword evidence="2" id="KW-1185">Reference proteome</keyword>
<organism evidence="1 2">
    <name type="scientific">Violaceomyces palustris</name>
    <dbReference type="NCBI Taxonomy" id="1673888"/>
    <lineage>
        <taxon>Eukaryota</taxon>
        <taxon>Fungi</taxon>
        <taxon>Dikarya</taxon>
        <taxon>Basidiomycota</taxon>
        <taxon>Ustilaginomycotina</taxon>
        <taxon>Ustilaginomycetes</taxon>
        <taxon>Violaceomycetales</taxon>
        <taxon>Violaceomycetaceae</taxon>
        <taxon>Violaceomyces</taxon>
    </lineage>
</organism>
<dbReference type="Proteomes" id="UP000245626">
    <property type="component" value="Unassembled WGS sequence"/>
</dbReference>
<protein>
    <submittedName>
        <fullName evidence="1">PIG-U-domain-containing protein</fullName>
    </submittedName>
</protein>
<name>A0ACD0P2F1_9BASI</name>
<proteinExistence type="predicted"/>
<evidence type="ECO:0000313" key="2">
    <source>
        <dbReference type="Proteomes" id="UP000245626"/>
    </source>
</evidence>
<accession>A0ACD0P2F1</accession>
<dbReference type="EMBL" id="KZ819796">
    <property type="protein sequence ID" value="PWN52104.1"/>
    <property type="molecule type" value="Genomic_DNA"/>
</dbReference>